<keyword evidence="2" id="KW-1185">Reference proteome</keyword>
<protein>
    <recommendedName>
        <fullName evidence="3">SET domain-containing protein</fullName>
    </recommendedName>
</protein>
<dbReference type="Gene3D" id="2.170.270.10">
    <property type="entry name" value="SET domain"/>
    <property type="match status" value="1"/>
</dbReference>
<dbReference type="PANTHER" id="PTHR47250:SF1">
    <property type="entry name" value="SET DOMAIN-CONTAINING PROTEIN"/>
    <property type="match status" value="1"/>
</dbReference>
<organism evidence="1 2">
    <name type="scientific">Caenorhabditis nigoni</name>
    <dbReference type="NCBI Taxonomy" id="1611254"/>
    <lineage>
        <taxon>Eukaryota</taxon>
        <taxon>Metazoa</taxon>
        <taxon>Ecdysozoa</taxon>
        <taxon>Nematoda</taxon>
        <taxon>Chromadorea</taxon>
        <taxon>Rhabditida</taxon>
        <taxon>Rhabditina</taxon>
        <taxon>Rhabditomorpha</taxon>
        <taxon>Rhabditoidea</taxon>
        <taxon>Rhabditidae</taxon>
        <taxon>Peloderinae</taxon>
        <taxon>Caenorhabditis</taxon>
    </lineage>
</organism>
<name>A0A2G5TSF0_9PELO</name>
<evidence type="ECO:0000313" key="2">
    <source>
        <dbReference type="Proteomes" id="UP000230233"/>
    </source>
</evidence>
<dbReference type="Proteomes" id="UP000230233">
    <property type="component" value="Chromosome V"/>
</dbReference>
<dbReference type="InterPro" id="IPR053105">
    <property type="entry name" value="Class_V-like_SAM-MTase"/>
</dbReference>
<comment type="caution">
    <text evidence="1">The sequence shown here is derived from an EMBL/GenBank/DDBJ whole genome shotgun (WGS) entry which is preliminary data.</text>
</comment>
<dbReference type="PANTHER" id="PTHR47250">
    <property type="entry name" value="HISTONE-LYSINE N-METHYLTRANSFERASE SET-6"/>
    <property type="match status" value="1"/>
</dbReference>
<dbReference type="OrthoDB" id="5792673at2759"/>
<gene>
    <name evidence="1" type="primary">Cnig_chr_V.g21510</name>
    <name evidence="1" type="ORF">B9Z55_021510</name>
</gene>
<evidence type="ECO:0000313" key="1">
    <source>
        <dbReference type="EMBL" id="PIC30173.1"/>
    </source>
</evidence>
<dbReference type="AlphaFoldDB" id="A0A2G5TSF0"/>
<evidence type="ECO:0008006" key="3">
    <source>
        <dbReference type="Google" id="ProtNLM"/>
    </source>
</evidence>
<dbReference type="InterPro" id="IPR046341">
    <property type="entry name" value="SET_dom_sf"/>
</dbReference>
<proteinExistence type="predicted"/>
<accession>A0A2G5TSF0</accession>
<reference evidence="2" key="1">
    <citation type="submission" date="2017-10" db="EMBL/GenBank/DDBJ databases">
        <title>Rapid genome shrinkage in a self-fertile nematode reveals novel sperm competition proteins.</title>
        <authorList>
            <person name="Yin D."/>
            <person name="Schwarz E.M."/>
            <person name="Thomas C.G."/>
            <person name="Felde R.L."/>
            <person name="Korf I.F."/>
            <person name="Cutter A.D."/>
            <person name="Schartner C.M."/>
            <person name="Ralston E.J."/>
            <person name="Meyer B.J."/>
            <person name="Haag E.S."/>
        </authorList>
    </citation>
    <scope>NUCLEOTIDE SEQUENCE [LARGE SCALE GENOMIC DNA]</scope>
    <source>
        <strain evidence="2">JU1422</strain>
    </source>
</reference>
<dbReference type="SUPFAM" id="SSF82199">
    <property type="entry name" value="SET domain"/>
    <property type="match status" value="1"/>
</dbReference>
<dbReference type="EMBL" id="PDUG01000005">
    <property type="protein sequence ID" value="PIC30173.1"/>
    <property type="molecule type" value="Genomic_DNA"/>
</dbReference>
<sequence>MNWNKLRNEKVCAGGVSPLNLNLVFIVNRVINQGEEMIFDYGPAYLTEQMGQCLCEVCKEKGEAVLTMF</sequence>